<dbReference type="AlphaFoldDB" id="A0A3M6UD57"/>
<accession>A0A3M6UD57</accession>
<comment type="caution">
    <text evidence="2">The sequence shown here is derived from an EMBL/GenBank/DDBJ whole genome shotgun (WGS) entry which is preliminary data.</text>
</comment>
<evidence type="ECO:0000313" key="3">
    <source>
        <dbReference type="Proteomes" id="UP000275408"/>
    </source>
</evidence>
<name>A0A3M6UD57_POCDA</name>
<evidence type="ECO:0000313" key="2">
    <source>
        <dbReference type="EMBL" id="RMX51613.1"/>
    </source>
</evidence>
<reference evidence="2 3" key="1">
    <citation type="journal article" date="2018" name="Sci. Rep.">
        <title>Comparative analysis of the Pocillopora damicornis genome highlights role of immune system in coral evolution.</title>
        <authorList>
            <person name="Cunning R."/>
            <person name="Bay R.A."/>
            <person name="Gillette P."/>
            <person name="Baker A.C."/>
            <person name="Traylor-Knowles N."/>
        </authorList>
    </citation>
    <scope>NUCLEOTIDE SEQUENCE [LARGE SCALE GENOMIC DNA]</scope>
    <source>
        <strain evidence="2">RSMAS</strain>
        <tissue evidence="2">Whole animal</tissue>
    </source>
</reference>
<evidence type="ECO:0000256" key="1">
    <source>
        <dbReference type="SAM" id="MobiDB-lite"/>
    </source>
</evidence>
<feature type="region of interest" description="Disordered" evidence="1">
    <location>
        <begin position="30"/>
        <end position="68"/>
    </location>
</feature>
<organism evidence="2 3">
    <name type="scientific">Pocillopora damicornis</name>
    <name type="common">Cauliflower coral</name>
    <name type="synonym">Millepora damicornis</name>
    <dbReference type="NCBI Taxonomy" id="46731"/>
    <lineage>
        <taxon>Eukaryota</taxon>
        <taxon>Metazoa</taxon>
        <taxon>Cnidaria</taxon>
        <taxon>Anthozoa</taxon>
        <taxon>Hexacorallia</taxon>
        <taxon>Scleractinia</taxon>
        <taxon>Astrocoeniina</taxon>
        <taxon>Pocilloporidae</taxon>
        <taxon>Pocillopora</taxon>
    </lineage>
</organism>
<proteinExistence type="predicted"/>
<keyword evidence="3" id="KW-1185">Reference proteome</keyword>
<dbReference type="EMBL" id="RCHS01001745">
    <property type="protein sequence ID" value="RMX51613.1"/>
    <property type="molecule type" value="Genomic_DNA"/>
</dbReference>
<protein>
    <submittedName>
        <fullName evidence="2">Uncharacterized protein</fullName>
    </submittedName>
</protein>
<dbReference type="Proteomes" id="UP000275408">
    <property type="component" value="Unassembled WGS sequence"/>
</dbReference>
<sequence length="68" mass="7485">MLETGPTSYRPCPRRLECRTICVEKAAHSLQLSQDPSVGPVGGSNAQPPARQSDAPQHELHMQFTEEL</sequence>
<gene>
    <name evidence="2" type="ORF">pdam_00023259</name>
</gene>